<evidence type="ECO:0000256" key="1">
    <source>
        <dbReference type="SAM" id="SignalP"/>
    </source>
</evidence>
<dbReference type="InterPro" id="IPR013424">
    <property type="entry name" value="Ice-binding_C"/>
</dbReference>
<keyword evidence="1" id="KW-0732">Signal</keyword>
<comment type="caution">
    <text evidence="3">The sequence shown here is derived from an EMBL/GenBank/DDBJ whole genome shotgun (WGS) entry which is preliminary data.</text>
</comment>
<feature type="signal peptide" evidence="1">
    <location>
        <begin position="1"/>
        <end position="26"/>
    </location>
</feature>
<dbReference type="AlphaFoldDB" id="A0A4R6QTW4"/>
<accession>A0A4R6QTW4</accession>
<feature type="domain" description="Ice-binding protein C-terminal" evidence="2">
    <location>
        <begin position="279"/>
        <end position="306"/>
    </location>
</feature>
<sequence>MLNSNTTLTGMALACALIGTACNANAAETVFSFQTGALGNQLSLSLMDGNGMLAWSNTVGTPSAELQAFAQENPSLGGWFSYDRTSAPVLSGSDFAAYSAKFGMTVTRNGATQALVRDQTRVFIGDNRLGTIDVLSVPWDFGPLSGGSLDFSLATPQSTAFDPLQSPWSFQQAAPALAAMPLHMSYSQLSFQFMGIALRDSKGLAISGTSLPSQINVGGFDTAIFSLQASGQASIEVLESDYANQDDYQLALDWVSTHTQRSEVVFVIGGAVSSITVSAVPEPGSWVLMLLGLGALSGRKLARGRRRD</sequence>
<dbReference type="RefSeq" id="WP_166651807.1">
    <property type="nucleotide sequence ID" value="NZ_SNXS01000001.1"/>
</dbReference>
<dbReference type="NCBIfam" id="TIGR02595">
    <property type="entry name" value="PEP_CTERM"/>
    <property type="match status" value="1"/>
</dbReference>
<evidence type="ECO:0000313" key="4">
    <source>
        <dbReference type="Proteomes" id="UP000295361"/>
    </source>
</evidence>
<dbReference type="Proteomes" id="UP000295361">
    <property type="component" value="Unassembled WGS sequence"/>
</dbReference>
<name>A0A4R6QTW4_9BURK</name>
<evidence type="ECO:0000259" key="2">
    <source>
        <dbReference type="Pfam" id="PF07589"/>
    </source>
</evidence>
<keyword evidence="4" id="KW-1185">Reference proteome</keyword>
<dbReference type="EMBL" id="SNXS01000001">
    <property type="protein sequence ID" value="TDP74329.1"/>
    <property type="molecule type" value="Genomic_DNA"/>
</dbReference>
<dbReference type="InParanoid" id="A0A4R6QTW4"/>
<evidence type="ECO:0000313" key="3">
    <source>
        <dbReference type="EMBL" id="TDP74329.1"/>
    </source>
</evidence>
<feature type="chain" id="PRO_5020773659" evidence="1">
    <location>
        <begin position="27"/>
        <end position="308"/>
    </location>
</feature>
<reference evidence="3 4" key="1">
    <citation type="submission" date="2019-03" db="EMBL/GenBank/DDBJ databases">
        <title>Genomic Encyclopedia of Type Strains, Phase IV (KMG-IV): sequencing the most valuable type-strain genomes for metagenomic binning, comparative biology and taxonomic classification.</title>
        <authorList>
            <person name="Goeker M."/>
        </authorList>
    </citation>
    <scope>NUCLEOTIDE SEQUENCE [LARGE SCALE GENOMIC DNA]</scope>
    <source>
        <strain evidence="3 4">DSM 16998</strain>
    </source>
</reference>
<protein>
    <submittedName>
        <fullName evidence="3">Putative secreted protein with PEP-CTERM sorting signal</fullName>
    </submittedName>
</protein>
<organism evidence="3 4">
    <name type="scientific">Roseateles toxinivorans</name>
    <dbReference type="NCBI Taxonomy" id="270368"/>
    <lineage>
        <taxon>Bacteria</taxon>
        <taxon>Pseudomonadati</taxon>
        <taxon>Pseudomonadota</taxon>
        <taxon>Betaproteobacteria</taxon>
        <taxon>Burkholderiales</taxon>
        <taxon>Sphaerotilaceae</taxon>
        <taxon>Roseateles</taxon>
    </lineage>
</organism>
<proteinExistence type="predicted"/>
<gene>
    <name evidence="3" type="ORF">DES47_101386</name>
</gene>
<dbReference type="Pfam" id="PF07589">
    <property type="entry name" value="PEP-CTERM"/>
    <property type="match status" value="1"/>
</dbReference>